<reference evidence="2" key="1">
    <citation type="submission" date="2022-09" db="EMBL/GenBank/DDBJ databases">
        <title>Isolation and characterization of 3-chlorobenzoate degrading bacteria from soils in Shizuoka.</title>
        <authorList>
            <person name="Ifat A."/>
            <person name="Ogawa N."/>
            <person name="Kimbara K."/>
            <person name="Moriuchi R."/>
            <person name="Dohra H."/>
            <person name="Shintani M."/>
        </authorList>
    </citation>
    <scope>NUCLEOTIDE SEQUENCE</scope>
    <source>
        <strain evidence="2">19CS4-2</strain>
    </source>
</reference>
<dbReference type="RefSeq" id="WP_238216526.1">
    <property type="nucleotide sequence ID" value="NZ_BPUS01000021.1"/>
</dbReference>
<name>A0AA37IGB6_9BURK</name>
<evidence type="ECO:0000256" key="1">
    <source>
        <dbReference type="SAM" id="MobiDB-lite"/>
    </source>
</evidence>
<feature type="region of interest" description="Disordered" evidence="1">
    <location>
        <begin position="1"/>
        <end position="30"/>
    </location>
</feature>
<feature type="compositionally biased region" description="Basic and acidic residues" evidence="1">
    <location>
        <begin position="1"/>
        <end position="19"/>
    </location>
</feature>
<sequence>MYESEERMAKAAARFERESGQYTTESGDRPTEQVQRQMQLVDAMLRHWGAPDQPPLQAAHTDARQQIQFFSLVLPLFAQNLETLQVSARSLSNAVRVRCLGELLAPGGAATIPPKASPFETVEHYLKHLGPANPRHGELKALVETTDRSYARAADAADAANGLLVVRRRTLQAFQEIAGYKSVKAFRDQEERGIEAALHRCVTDNALFANFRGNARVKAVVDLWVELAAVPGETDEKASPGTRACDLFYGVRANYAQYQAGGRDMLAPLLSALAVQHALMRDLSKPVTEAATQIHQLSRAI</sequence>
<evidence type="ECO:0000313" key="3">
    <source>
        <dbReference type="Proteomes" id="UP001055111"/>
    </source>
</evidence>
<evidence type="ECO:0000313" key="2">
    <source>
        <dbReference type="EMBL" id="GJH29301.1"/>
    </source>
</evidence>
<organism evidence="2 3">
    <name type="scientific">Caballeronia novacaledonica</name>
    <dbReference type="NCBI Taxonomy" id="1544861"/>
    <lineage>
        <taxon>Bacteria</taxon>
        <taxon>Pseudomonadati</taxon>
        <taxon>Pseudomonadota</taxon>
        <taxon>Betaproteobacteria</taxon>
        <taxon>Burkholderiales</taxon>
        <taxon>Burkholderiaceae</taxon>
        <taxon>Caballeronia</taxon>
    </lineage>
</organism>
<dbReference type="AlphaFoldDB" id="A0AA37IGB6"/>
<proteinExistence type="predicted"/>
<protein>
    <submittedName>
        <fullName evidence="2">Uncharacterized protein</fullName>
    </submittedName>
</protein>
<dbReference type="EMBL" id="BPUS01000021">
    <property type="protein sequence ID" value="GJH29301.1"/>
    <property type="molecule type" value="Genomic_DNA"/>
</dbReference>
<accession>A0AA37IGB6</accession>
<comment type="caution">
    <text evidence="2">The sequence shown here is derived from an EMBL/GenBank/DDBJ whole genome shotgun (WGS) entry which is preliminary data.</text>
</comment>
<dbReference type="Proteomes" id="UP001055111">
    <property type="component" value="Unassembled WGS sequence"/>
</dbReference>
<gene>
    <name evidence="2" type="ORF">CBA19CS42_32315</name>
</gene>